<gene>
    <name evidence="1" type="ORF">JYA64_15530</name>
</gene>
<evidence type="ECO:0008006" key="3">
    <source>
        <dbReference type="Google" id="ProtNLM"/>
    </source>
</evidence>
<keyword evidence="2" id="KW-1185">Reference proteome</keyword>
<comment type="caution">
    <text evidence="1">The sequence shown here is derived from an EMBL/GenBank/DDBJ whole genome shotgun (WGS) entry which is preliminary data.</text>
</comment>
<sequence length="49" mass="5482">MNEDSTYQVDITLEAYESVSTGEQTSTYYMSYVVGYEDGVVKLLGGEMQ</sequence>
<evidence type="ECO:0000313" key="1">
    <source>
        <dbReference type="EMBL" id="MBN3546718.1"/>
    </source>
</evidence>
<dbReference type="Proteomes" id="UP001319060">
    <property type="component" value="Unassembled WGS sequence"/>
</dbReference>
<dbReference type="EMBL" id="JAFHKS010000044">
    <property type="protein sequence ID" value="MBN3546718.1"/>
    <property type="molecule type" value="Genomic_DNA"/>
</dbReference>
<accession>A0ABS2ZHA9</accession>
<organism evidence="1 2">
    <name type="scientific">Fictibacillus barbaricus</name>
    <dbReference type="NCBI Taxonomy" id="182136"/>
    <lineage>
        <taxon>Bacteria</taxon>
        <taxon>Bacillati</taxon>
        <taxon>Bacillota</taxon>
        <taxon>Bacilli</taxon>
        <taxon>Bacillales</taxon>
        <taxon>Fictibacillaceae</taxon>
        <taxon>Fictibacillus</taxon>
    </lineage>
</organism>
<dbReference type="RefSeq" id="WP_188401022.1">
    <property type="nucleotide sequence ID" value="NZ_BMCE01000001.1"/>
</dbReference>
<name>A0ABS2ZHA9_9BACL</name>
<proteinExistence type="predicted"/>
<reference evidence="1 2" key="1">
    <citation type="submission" date="2021-01" db="EMBL/GenBank/DDBJ databases">
        <title>Genome Sequencing of Type Strains.</title>
        <authorList>
            <person name="Lemaire J.F."/>
            <person name="Inderbitzin P."/>
            <person name="Collins S.B."/>
            <person name="Wespe N."/>
            <person name="Knight-Connoni V."/>
        </authorList>
    </citation>
    <scope>NUCLEOTIDE SEQUENCE [LARGE SCALE GENOMIC DNA]</scope>
    <source>
        <strain evidence="1 2">DSM 14730</strain>
    </source>
</reference>
<evidence type="ECO:0000313" key="2">
    <source>
        <dbReference type="Proteomes" id="UP001319060"/>
    </source>
</evidence>
<protein>
    <recommendedName>
        <fullName evidence="3">Phage protein</fullName>
    </recommendedName>
</protein>